<dbReference type="OrthoDB" id="9764467at2"/>
<keyword evidence="2" id="KW-1133">Transmembrane helix</keyword>
<accession>S1NDR2</accession>
<proteinExistence type="predicted"/>
<sequence>MKILRVEIAGFGKYRDFHFDFTTGNQLLYGANEAGKSTLYHFILAMLFGFPKKSKRKRDYTPENHSQYGGRLFIEHNQQTFCIERYKLVNRGKAQITSGNQQYSEEAFYQLIRPLNEALFRQVFTFEQEQLNDLAHLEAKALQSALVSLGITGSQQLFQQVSAYEKENQKIYADRGQKLPINQKLAEYDQLAQTIAVAEQQQAALAKEYQQLQQYKDEQAQLLANQQALLEKKQAYQQQQLHFALYEEYQELQKQPLTVVDAQDMQDLQHFYQAYSQLQEQIQHNEAKLAKLEQGQRSQRYLFFLEHEAAIYQLLKDEAQVYQATTENERLKQRLQVTQQALAKLPATTLASEAVNADDLTKLRQSEQELALLADRSAYLEQQKLQAETTLNQFEAAHPEIFQTTAPKPAYLGILSLVFLGLASVISFFFQPWLSLLFVVAALVVGGYHYYRQQQKQPGDLKPLWQQHLQALDEVSDQYQQIVEQYARAKQKNAQLRQLLPTDWQEQTVEQLAILVQEASYQVQEKARLMDQQAQLQAELNQQAARLAHFQQACSPYYEWLAIAKLPVLEQYQQLRSFYEELQAEKLQRSQQPVTQIAEALRLARQEVERLFTQQKPLLQKYQIEQMTDLPLWFRQQATKQKMAQRLLELKPIVAPLFKQPITKAQLQQKLEAVNQQLTQSQQAITEQLKQITQIELTIKQQSNDRSLLELYQKQSQLKFEIVQLLKQWSVNYLVSYQLQSFAKHLSQDQLPQLLQLASEYLAILSNQAHQQLSLQSTELQLDNQALYQLSTGTKDQLIMALRFAYLALQLPTVLCPIIVDDGWLHYDSKRKKALAQLFQRFGKNYQVICLSSDKEMVSYYQELNEKVHTL</sequence>
<feature type="coiled-coil region" evidence="1">
    <location>
        <begin position="472"/>
        <end position="499"/>
    </location>
</feature>
<dbReference type="InterPro" id="IPR027417">
    <property type="entry name" value="P-loop_NTPase"/>
</dbReference>
<dbReference type="PANTHER" id="PTHR41259">
    <property type="entry name" value="DOUBLE-STRAND BREAK REPAIR RAD50 ATPASE, PUTATIVE-RELATED"/>
    <property type="match status" value="1"/>
</dbReference>
<dbReference type="PANTHER" id="PTHR41259:SF1">
    <property type="entry name" value="DOUBLE-STRAND BREAK REPAIR RAD50 ATPASE, PUTATIVE-RELATED"/>
    <property type="match status" value="1"/>
</dbReference>
<dbReference type="Pfam" id="PF13514">
    <property type="entry name" value="AAA_27"/>
    <property type="match status" value="1"/>
</dbReference>
<dbReference type="SUPFAM" id="SSF52540">
    <property type="entry name" value="P-loop containing nucleoside triphosphate hydrolases"/>
    <property type="match status" value="1"/>
</dbReference>
<evidence type="ECO:0000256" key="2">
    <source>
        <dbReference type="SAM" id="Phobius"/>
    </source>
</evidence>
<dbReference type="PATRIC" id="fig|1121865.3.peg.2311"/>
<dbReference type="STRING" id="1121865.OMW_02374"/>
<reference evidence="4 5" key="1">
    <citation type="submission" date="2013-03" db="EMBL/GenBank/DDBJ databases">
        <title>The Genome Sequence of Enterococcus columbae ATCC_51263 (PacBio/Illumina hybrid assembly).</title>
        <authorList>
            <consortium name="The Broad Institute Genomics Platform"/>
            <consortium name="The Broad Institute Genome Sequencing Center for Infectious Disease"/>
            <person name="Earl A."/>
            <person name="Russ C."/>
            <person name="Gilmore M."/>
            <person name="Surin D."/>
            <person name="Walker B."/>
            <person name="Young S."/>
            <person name="Zeng Q."/>
            <person name="Gargeya S."/>
            <person name="Fitzgerald M."/>
            <person name="Haas B."/>
            <person name="Abouelleil A."/>
            <person name="Allen A.W."/>
            <person name="Alvarado L."/>
            <person name="Arachchi H.M."/>
            <person name="Berlin A.M."/>
            <person name="Chapman S.B."/>
            <person name="Gainer-Dewar J."/>
            <person name="Goldberg J."/>
            <person name="Griggs A."/>
            <person name="Gujja S."/>
            <person name="Hansen M."/>
            <person name="Howarth C."/>
            <person name="Imamovic A."/>
            <person name="Ireland A."/>
            <person name="Larimer J."/>
            <person name="McCowan C."/>
            <person name="Murphy C."/>
            <person name="Pearson M."/>
            <person name="Poon T.W."/>
            <person name="Priest M."/>
            <person name="Roberts A."/>
            <person name="Saif S."/>
            <person name="Shea T."/>
            <person name="Sisk P."/>
            <person name="Sykes S."/>
            <person name="Wortman J."/>
            <person name="Nusbaum C."/>
            <person name="Birren B."/>
        </authorList>
    </citation>
    <scope>NUCLEOTIDE SEQUENCE [LARGE SCALE GENOMIC DNA]</scope>
    <source>
        <strain evidence="4 5">ATCC 51263</strain>
    </source>
</reference>
<feature type="coiled-coil region" evidence="1">
    <location>
        <begin position="181"/>
        <end position="239"/>
    </location>
</feature>
<name>S1NDR2_9ENTE</name>
<dbReference type="eggNOG" id="COG4717">
    <property type="taxonomic scope" value="Bacteria"/>
</dbReference>
<evidence type="ECO:0000256" key="1">
    <source>
        <dbReference type="SAM" id="Coils"/>
    </source>
</evidence>
<gene>
    <name evidence="4" type="ORF">I568_01585</name>
</gene>
<feature type="domain" description="YhaN AAA" evidence="3">
    <location>
        <begin position="1"/>
        <end position="199"/>
    </location>
</feature>
<feature type="transmembrane region" description="Helical" evidence="2">
    <location>
        <begin position="434"/>
        <end position="451"/>
    </location>
</feature>
<keyword evidence="5" id="KW-1185">Reference proteome</keyword>
<comment type="caution">
    <text evidence="4">The sequence shown here is derived from an EMBL/GenBank/DDBJ whole genome shotgun (WGS) entry which is preliminary data.</text>
</comment>
<keyword evidence="2" id="KW-0812">Transmembrane</keyword>
<dbReference type="Gene3D" id="3.40.50.300">
    <property type="entry name" value="P-loop containing nucleotide triphosphate hydrolases"/>
    <property type="match status" value="2"/>
</dbReference>
<organism evidence="4 5">
    <name type="scientific">Enterococcus columbae DSM 7374 = ATCC 51263</name>
    <dbReference type="NCBI Taxonomy" id="1121865"/>
    <lineage>
        <taxon>Bacteria</taxon>
        <taxon>Bacillati</taxon>
        <taxon>Bacillota</taxon>
        <taxon>Bacilli</taxon>
        <taxon>Lactobacillales</taxon>
        <taxon>Enterococcaceae</taxon>
        <taxon>Enterococcus</taxon>
    </lineage>
</organism>
<dbReference type="AlphaFoldDB" id="S1NDR2"/>
<feature type="transmembrane region" description="Helical" evidence="2">
    <location>
        <begin position="410"/>
        <end position="429"/>
    </location>
</feature>
<keyword evidence="1" id="KW-0175">Coiled coil</keyword>
<dbReference type="Proteomes" id="UP000014113">
    <property type="component" value="Unassembled WGS sequence"/>
</dbReference>
<dbReference type="InterPro" id="IPR038734">
    <property type="entry name" value="YhaN_AAA"/>
</dbReference>
<evidence type="ECO:0000313" key="4">
    <source>
        <dbReference type="EMBL" id="EOW83783.1"/>
    </source>
</evidence>
<evidence type="ECO:0000313" key="5">
    <source>
        <dbReference type="Proteomes" id="UP000014113"/>
    </source>
</evidence>
<dbReference type="EMBL" id="ASWJ01000007">
    <property type="protein sequence ID" value="EOW83783.1"/>
    <property type="molecule type" value="Genomic_DNA"/>
</dbReference>
<feature type="coiled-coil region" evidence="1">
    <location>
        <begin position="664"/>
        <end position="691"/>
    </location>
</feature>
<protein>
    <recommendedName>
        <fullName evidence="3">YhaN AAA domain-containing protein</fullName>
    </recommendedName>
</protein>
<evidence type="ECO:0000259" key="3">
    <source>
        <dbReference type="Pfam" id="PF13514"/>
    </source>
</evidence>
<feature type="coiled-coil region" evidence="1">
    <location>
        <begin position="526"/>
        <end position="553"/>
    </location>
</feature>
<keyword evidence="2" id="KW-0472">Membrane</keyword>
<dbReference type="RefSeq" id="WP_016184455.1">
    <property type="nucleotide sequence ID" value="NZ_JXKI01000008.1"/>
</dbReference>